<gene>
    <name evidence="1" type="ORF">LCGC14_2444130</name>
</gene>
<dbReference type="EMBL" id="LAZR01037680">
    <property type="protein sequence ID" value="KKL21573.1"/>
    <property type="molecule type" value="Genomic_DNA"/>
</dbReference>
<sequence>NIADHPLVGGPIKFDTKGDNTGARTALIQIQPDNDPLKKAKILLPKKFAQSDKIVFPAPQLWERG</sequence>
<comment type="caution">
    <text evidence="1">The sequence shown here is derived from an EMBL/GenBank/DDBJ whole genome shotgun (WGS) entry which is preliminary data.</text>
</comment>
<reference evidence="1" key="1">
    <citation type="journal article" date="2015" name="Nature">
        <title>Complex archaea that bridge the gap between prokaryotes and eukaryotes.</title>
        <authorList>
            <person name="Spang A."/>
            <person name="Saw J.H."/>
            <person name="Jorgensen S.L."/>
            <person name="Zaremba-Niedzwiedzka K."/>
            <person name="Martijn J."/>
            <person name="Lind A.E."/>
            <person name="van Eijk R."/>
            <person name="Schleper C."/>
            <person name="Guy L."/>
            <person name="Ettema T.J."/>
        </authorList>
    </citation>
    <scope>NUCLEOTIDE SEQUENCE</scope>
</reference>
<organism evidence="1">
    <name type="scientific">marine sediment metagenome</name>
    <dbReference type="NCBI Taxonomy" id="412755"/>
    <lineage>
        <taxon>unclassified sequences</taxon>
        <taxon>metagenomes</taxon>
        <taxon>ecological metagenomes</taxon>
    </lineage>
</organism>
<feature type="non-terminal residue" evidence="1">
    <location>
        <position position="1"/>
    </location>
</feature>
<protein>
    <submittedName>
        <fullName evidence="1">Uncharacterized protein</fullName>
    </submittedName>
</protein>
<evidence type="ECO:0000313" key="1">
    <source>
        <dbReference type="EMBL" id="KKL21573.1"/>
    </source>
</evidence>
<accession>A0A0F9EBZ7</accession>
<dbReference type="AlphaFoldDB" id="A0A0F9EBZ7"/>
<name>A0A0F9EBZ7_9ZZZZ</name>
<proteinExistence type="predicted"/>